<dbReference type="InterPro" id="IPR011990">
    <property type="entry name" value="TPR-like_helical_dom_sf"/>
</dbReference>
<evidence type="ECO:0000313" key="3">
    <source>
        <dbReference type="EMBL" id="TQM99944.1"/>
    </source>
</evidence>
<evidence type="ECO:0000256" key="2">
    <source>
        <dbReference type="SAM" id="Phobius"/>
    </source>
</evidence>
<feature type="repeat" description="TPR" evidence="1">
    <location>
        <begin position="113"/>
        <end position="146"/>
    </location>
</feature>
<keyword evidence="4" id="KW-1185">Reference proteome</keyword>
<dbReference type="PROSITE" id="PS50005">
    <property type="entry name" value="TPR"/>
    <property type="match status" value="1"/>
</dbReference>
<reference evidence="3 4" key="1">
    <citation type="submission" date="2019-06" db="EMBL/GenBank/DDBJ databases">
        <title>Sequencing the genomes of 1000 actinobacteria strains.</title>
        <authorList>
            <person name="Klenk H.-P."/>
        </authorList>
    </citation>
    <scope>NUCLEOTIDE SEQUENCE [LARGE SCALE GENOMIC DNA]</scope>
    <source>
        <strain evidence="3 4">DSM 20427</strain>
    </source>
</reference>
<evidence type="ECO:0000256" key="1">
    <source>
        <dbReference type="PROSITE-ProRule" id="PRU00339"/>
    </source>
</evidence>
<dbReference type="EMBL" id="VFPS01000001">
    <property type="protein sequence ID" value="TQM99944.1"/>
    <property type="molecule type" value="Genomic_DNA"/>
</dbReference>
<sequence>MSARIGVAVMAVLLALYIVLVAQRAWLLLISGQPIGVVMGVALIVLPLIAAWALWRELAFGLGTQRLGRLLETEQALPTEQIDVRPSGRPDRAQADELFPRYRADVEEHPDDWRAWFRLGLAYDGAGDRTRARQAVRTAIRLEKAGRARS</sequence>
<dbReference type="InterPro" id="IPR019734">
    <property type="entry name" value="TPR_rpt"/>
</dbReference>
<dbReference type="AlphaFoldDB" id="A0A4Y3ULQ0"/>
<proteinExistence type="predicted"/>
<keyword evidence="2" id="KW-1133">Transmembrane helix</keyword>
<feature type="transmembrane region" description="Helical" evidence="2">
    <location>
        <begin position="7"/>
        <end position="29"/>
    </location>
</feature>
<dbReference type="OrthoDB" id="4485518at2"/>
<dbReference type="Proteomes" id="UP000319804">
    <property type="component" value="Unassembled WGS sequence"/>
</dbReference>
<keyword evidence="2" id="KW-0812">Transmembrane</keyword>
<feature type="transmembrane region" description="Helical" evidence="2">
    <location>
        <begin position="35"/>
        <end position="55"/>
    </location>
</feature>
<dbReference type="RefSeq" id="WP_141379874.1">
    <property type="nucleotide sequence ID" value="NZ_BJNA01000011.1"/>
</dbReference>
<dbReference type="SUPFAM" id="SSF48452">
    <property type="entry name" value="TPR-like"/>
    <property type="match status" value="1"/>
</dbReference>
<keyword evidence="2" id="KW-0472">Membrane</keyword>
<evidence type="ECO:0008006" key="5">
    <source>
        <dbReference type="Google" id="ProtNLM"/>
    </source>
</evidence>
<gene>
    <name evidence="3" type="ORF">FHX68_0009</name>
</gene>
<dbReference type="Gene3D" id="1.25.40.10">
    <property type="entry name" value="Tetratricopeptide repeat domain"/>
    <property type="match status" value="1"/>
</dbReference>
<keyword evidence="1" id="KW-0802">TPR repeat</keyword>
<accession>A0A4Y3ULQ0</accession>
<organism evidence="3 4">
    <name type="scientific">Microbacterium lacticum</name>
    <dbReference type="NCBI Taxonomy" id="33885"/>
    <lineage>
        <taxon>Bacteria</taxon>
        <taxon>Bacillati</taxon>
        <taxon>Actinomycetota</taxon>
        <taxon>Actinomycetes</taxon>
        <taxon>Micrococcales</taxon>
        <taxon>Microbacteriaceae</taxon>
        <taxon>Microbacterium</taxon>
    </lineage>
</organism>
<evidence type="ECO:0000313" key="4">
    <source>
        <dbReference type="Proteomes" id="UP000319804"/>
    </source>
</evidence>
<comment type="caution">
    <text evidence="3">The sequence shown here is derived from an EMBL/GenBank/DDBJ whole genome shotgun (WGS) entry which is preliminary data.</text>
</comment>
<protein>
    <recommendedName>
        <fullName evidence="5">Tetratricopeptide repeat protein</fullName>
    </recommendedName>
</protein>
<name>A0A4Y3ULQ0_9MICO</name>